<sequence length="267" mass="28822">MDRVDLGQQVRGVGREVAQRKAFEGVGVGQQLKDVLQLRLNVLRVAEPVTAFADPDTAELSGPVVDVLEQVMVERKVVGDVQIALRPVFLGAHDKHGGLVLVELVLVREGQLVPEHGRAWIAEGIGFGSIDQRLDGLTGELSTDRLAAFLRGLILGLGKKLAHARAEHQAFDRTDLFGPRLCQAASCGAAGSLGRFDRAHEIKAITSSWRPAKEFLTADLPTRTDVRHASAAVPEGTAARFASAGEGRLEVQKVLVRETRKERPASL</sequence>
<dbReference type="EMBL" id="JACIEE010000009">
    <property type="protein sequence ID" value="MBB3978954.1"/>
    <property type="molecule type" value="Genomic_DNA"/>
</dbReference>
<comment type="caution">
    <text evidence="1">The sequence shown here is derived from an EMBL/GenBank/DDBJ whole genome shotgun (WGS) entry which is preliminary data.</text>
</comment>
<evidence type="ECO:0000313" key="1">
    <source>
        <dbReference type="EMBL" id="MBB3978954.1"/>
    </source>
</evidence>
<proteinExistence type="predicted"/>
<organism evidence="1 2">
    <name type="scientific">Mycoplana azooxidifex</name>
    <dbReference type="NCBI Taxonomy" id="1636188"/>
    <lineage>
        <taxon>Bacteria</taxon>
        <taxon>Pseudomonadati</taxon>
        <taxon>Pseudomonadota</taxon>
        <taxon>Alphaproteobacteria</taxon>
        <taxon>Hyphomicrobiales</taxon>
        <taxon>Rhizobiaceae</taxon>
        <taxon>Mycoplana</taxon>
    </lineage>
</organism>
<name>A0A7W6DAE6_9HYPH</name>
<dbReference type="Proteomes" id="UP000574761">
    <property type="component" value="Unassembled WGS sequence"/>
</dbReference>
<protein>
    <submittedName>
        <fullName evidence="1">Uncharacterized protein</fullName>
    </submittedName>
</protein>
<accession>A0A7W6DAE6</accession>
<reference evidence="1 2" key="1">
    <citation type="submission" date="2020-08" db="EMBL/GenBank/DDBJ databases">
        <title>Genomic Encyclopedia of Type Strains, Phase IV (KMG-IV): sequencing the most valuable type-strain genomes for metagenomic binning, comparative biology and taxonomic classification.</title>
        <authorList>
            <person name="Goeker M."/>
        </authorList>
    </citation>
    <scope>NUCLEOTIDE SEQUENCE [LARGE SCALE GENOMIC DNA]</scope>
    <source>
        <strain evidence="1 2">DSM 100211</strain>
    </source>
</reference>
<evidence type="ECO:0000313" key="2">
    <source>
        <dbReference type="Proteomes" id="UP000574761"/>
    </source>
</evidence>
<dbReference type="AlphaFoldDB" id="A0A7W6DAE6"/>
<gene>
    <name evidence="1" type="ORF">GGQ64_004190</name>
</gene>
<keyword evidence="2" id="KW-1185">Reference proteome</keyword>